<dbReference type="PANTHER" id="PTHR30545">
    <property type="entry name" value="SUGAR FERMENTATION STIMULATION PROTEIN A"/>
    <property type="match status" value="1"/>
</dbReference>
<dbReference type="PANTHER" id="PTHR30545:SF2">
    <property type="entry name" value="SUGAR FERMENTATION STIMULATION PROTEIN A"/>
    <property type="match status" value="1"/>
</dbReference>
<dbReference type="InterPro" id="IPR040452">
    <property type="entry name" value="SfsA_C"/>
</dbReference>
<comment type="similarity">
    <text evidence="1">Belongs to the SfsA family.</text>
</comment>
<keyword evidence="5" id="KW-1185">Reference proteome</keyword>
<dbReference type="Gene3D" id="3.40.1350.60">
    <property type="match status" value="1"/>
</dbReference>
<dbReference type="eggNOG" id="arCOG04115">
    <property type="taxonomic scope" value="Archaea"/>
</dbReference>
<dbReference type="CDD" id="cd22357">
    <property type="entry name" value="SfsA-like"/>
    <property type="match status" value="1"/>
</dbReference>
<dbReference type="Pfam" id="PF17746">
    <property type="entry name" value="SfsA_N"/>
    <property type="match status" value="1"/>
</dbReference>
<organism evidence="4 5">
    <name type="scientific">Thermoproteus tenax (strain ATCC 35583 / DSM 2078 / JCM 9277 / NBRC 100435 / Kra 1)</name>
    <dbReference type="NCBI Taxonomy" id="768679"/>
    <lineage>
        <taxon>Archaea</taxon>
        <taxon>Thermoproteota</taxon>
        <taxon>Thermoprotei</taxon>
        <taxon>Thermoproteales</taxon>
        <taxon>Thermoproteaceae</taxon>
        <taxon>Thermoproteus</taxon>
    </lineage>
</organism>
<gene>
    <name evidence="1 4" type="primary">sfsA</name>
    <name evidence="4" type="ordered locus">TTX_0644</name>
</gene>
<dbReference type="InterPro" id="IPR005224">
    <property type="entry name" value="SfsA"/>
</dbReference>
<evidence type="ECO:0000259" key="3">
    <source>
        <dbReference type="Pfam" id="PF17746"/>
    </source>
</evidence>
<dbReference type="STRING" id="768679.TTX_0644"/>
<protein>
    <recommendedName>
        <fullName evidence="1">Sugar fermentation stimulation protein homolog</fullName>
    </recommendedName>
</protein>
<dbReference type="EMBL" id="FN869859">
    <property type="protein sequence ID" value="CCC81304.1"/>
    <property type="molecule type" value="Genomic_DNA"/>
</dbReference>
<dbReference type="GO" id="GO:0003677">
    <property type="term" value="F:DNA binding"/>
    <property type="evidence" value="ECO:0007669"/>
    <property type="project" value="InterPro"/>
</dbReference>
<dbReference type="Gene3D" id="2.40.50.580">
    <property type="match status" value="1"/>
</dbReference>
<dbReference type="AlphaFoldDB" id="G4RP10"/>
<dbReference type="KEGG" id="ttn:TTX_0644"/>
<proteinExistence type="inferred from homology"/>
<dbReference type="Proteomes" id="UP000002654">
    <property type="component" value="Chromosome"/>
</dbReference>
<dbReference type="PATRIC" id="fig|768679.9.peg.657"/>
<dbReference type="RefSeq" id="WP_014126561.1">
    <property type="nucleotide sequence ID" value="NC_016070.1"/>
</dbReference>
<dbReference type="PaxDb" id="768679-TTX_0644"/>
<evidence type="ECO:0000313" key="4">
    <source>
        <dbReference type="EMBL" id="CCC81304.1"/>
    </source>
</evidence>
<evidence type="ECO:0000256" key="1">
    <source>
        <dbReference type="HAMAP-Rule" id="MF_00095"/>
    </source>
</evidence>
<dbReference type="NCBIfam" id="TIGR00230">
    <property type="entry name" value="sfsA"/>
    <property type="match status" value="1"/>
</dbReference>
<feature type="domain" description="Sugar fermentation stimulation protein C-terminal" evidence="2">
    <location>
        <begin position="103"/>
        <end position="213"/>
    </location>
</feature>
<name>G4RP10_THETK</name>
<dbReference type="GeneID" id="11263640"/>
<dbReference type="HOGENOM" id="CLU_052299_1_0_2"/>
<accession>G4RP10</accession>
<feature type="domain" description="SfsA N-terminal OB" evidence="3">
    <location>
        <begin position="24"/>
        <end position="87"/>
    </location>
</feature>
<dbReference type="HAMAP" id="MF_00095">
    <property type="entry name" value="SfsA"/>
    <property type="match status" value="1"/>
</dbReference>
<dbReference type="InterPro" id="IPR041465">
    <property type="entry name" value="SfsA_N"/>
</dbReference>
<dbReference type="Pfam" id="PF03749">
    <property type="entry name" value="SfsA"/>
    <property type="match status" value="1"/>
</dbReference>
<sequence>MLMAPRPGDVVYKFEGPLKLVEIVDRPNRFLVRVTESGTIKLCHLHDPGRLPELVRPGAETLVRPTRGAKTDCSVTAIRAPNGHWVVADSRIHSAIARKFLGEGAEQEVKVGGHRLDFKLGDTYIEVKGCTLVIDGVALFPDAPTRRGAEHMSLLKSLIEAGYRAKVIVLVMRPDALCFSPNWRTDPRFAGAFVDLIDAGGEAAVYKFEFAEDGSVVYAGDIGLCPNWRKR</sequence>
<evidence type="ECO:0000313" key="5">
    <source>
        <dbReference type="Proteomes" id="UP000002654"/>
    </source>
</evidence>
<reference evidence="4 5" key="1">
    <citation type="journal article" date="2011" name="PLoS ONE">
        <title>The complete genome sequence of Thermoproteus tenax: a physiologically versatile member of the Crenarchaeota.</title>
        <authorList>
            <person name="Siebers B."/>
            <person name="Zaparty M."/>
            <person name="Raddatz G."/>
            <person name="Tjaden B."/>
            <person name="Albers S.V."/>
            <person name="Bell S.D."/>
            <person name="Blombach F."/>
            <person name="Kletzin A."/>
            <person name="Kyrpides N."/>
            <person name="Lanz C."/>
            <person name="Plagens A."/>
            <person name="Rampp M."/>
            <person name="Rosinus A."/>
            <person name="von Jan M."/>
            <person name="Makarova K.S."/>
            <person name="Klenk H.P."/>
            <person name="Schuster S.C."/>
            <person name="Hensel R."/>
        </authorList>
    </citation>
    <scope>NUCLEOTIDE SEQUENCE [LARGE SCALE GENOMIC DNA]</scope>
    <source>
        <strain evidence="5">ATCC 35583 / DSM 2078 / JCM 9277 / NBRC 100435 / Kra 1</strain>
    </source>
</reference>
<evidence type="ECO:0000259" key="2">
    <source>
        <dbReference type="Pfam" id="PF03749"/>
    </source>
</evidence>